<name>A0A4R8G089_9GAMM</name>
<reference evidence="2 3" key="1">
    <citation type="submission" date="2019-03" db="EMBL/GenBank/DDBJ databases">
        <title>Freshwater and sediment microbial communities from various areas in North America, analyzing microbe dynamics in response to fracking.</title>
        <authorList>
            <person name="Lamendella R."/>
        </authorList>
    </citation>
    <scope>NUCLEOTIDE SEQUENCE [LARGE SCALE GENOMIC DNA]</scope>
    <source>
        <strain evidence="2 3">6_TX</strain>
    </source>
</reference>
<feature type="transmembrane region" description="Helical" evidence="1">
    <location>
        <begin position="287"/>
        <end position="306"/>
    </location>
</feature>
<dbReference type="RefSeq" id="WP_134014975.1">
    <property type="nucleotide sequence ID" value="NZ_SOEC01000001.1"/>
</dbReference>
<feature type="transmembrane region" description="Helical" evidence="1">
    <location>
        <begin position="648"/>
        <end position="667"/>
    </location>
</feature>
<dbReference type="OrthoDB" id="9780358at2"/>
<feature type="transmembrane region" description="Helical" evidence="1">
    <location>
        <begin position="728"/>
        <end position="747"/>
    </location>
</feature>
<evidence type="ECO:0000313" key="2">
    <source>
        <dbReference type="EMBL" id="TDX32829.1"/>
    </source>
</evidence>
<feature type="transmembrane region" description="Helical" evidence="1">
    <location>
        <begin position="753"/>
        <end position="774"/>
    </location>
</feature>
<comment type="caution">
    <text evidence="2">The sequence shown here is derived from an EMBL/GenBank/DDBJ whole genome shotgun (WGS) entry which is preliminary data.</text>
</comment>
<evidence type="ECO:0000313" key="3">
    <source>
        <dbReference type="Proteomes" id="UP000294489"/>
    </source>
</evidence>
<evidence type="ECO:0000256" key="1">
    <source>
        <dbReference type="SAM" id="Phobius"/>
    </source>
</evidence>
<proteinExistence type="predicted"/>
<dbReference type="AlphaFoldDB" id="A0A4R8G089"/>
<protein>
    <submittedName>
        <fullName evidence="2">Putative exporter</fullName>
    </submittedName>
</protein>
<feature type="transmembrane region" description="Helical" evidence="1">
    <location>
        <begin position="312"/>
        <end position="330"/>
    </location>
</feature>
<feature type="transmembrane region" description="Helical" evidence="1">
    <location>
        <begin position="259"/>
        <end position="278"/>
    </location>
</feature>
<dbReference type="InterPro" id="IPR050545">
    <property type="entry name" value="Mycobact_MmpL"/>
</dbReference>
<organism evidence="2 3">
    <name type="scientific">Modicisalibacter xianhensis</name>
    <dbReference type="NCBI Taxonomy" id="442341"/>
    <lineage>
        <taxon>Bacteria</taxon>
        <taxon>Pseudomonadati</taxon>
        <taxon>Pseudomonadota</taxon>
        <taxon>Gammaproteobacteria</taxon>
        <taxon>Oceanospirillales</taxon>
        <taxon>Halomonadaceae</taxon>
        <taxon>Modicisalibacter</taxon>
    </lineage>
</organism>
<gene>
    <name evidence="2" type="ORF">DFO67_101123</name>
</gene>
<keyword evidence="1" id="KW-0812">Transmembrane</keyword>
<feature type="transmembrane region" description="Helical" evidence="1">
    <location>
        <begin position="376"/>
        <end position="395"/>
    </location>
</feature>
<keyword evidence="1" id="KW-1133">Transmembrane helix</keyword>
<dbReference type="Proteomes" id="UP000294489">
    <property type="component" value="Unassembled WGS sequence"/>
</dbReference>
<feature type="transmembrane region" description="Helical" evidence="1">
    <location>
        <begin position="698"/>
        <end position="716"/>
    </location>
</feature>
<feature type="transmembrane region" description="Helical" evidence="1">
    <location>
        <begin position="342"/>
        <end position="364"/>
    </location>
</feature>
<dbReference type="Gene3D" id="1.20.1640.10">
    <property type="entry name" value="Multidrug efflux transporter AcrB transmembrane domain"/>
    <property type="match status" value="1"/>
</dbReference>
<dbReference type="PANTHER" id="PTHR33406">
    <property type="entry name" value="MEMBRANE PROTEIN MJ1562-RELATED"/>
    <property type="match status" value="1"/>
</dbReference>
<sequence>MSRRKPALTWPRVAAWLWGALLLACALGLAALLRDGLPADTRLTAMLPEDRQSPLIERADAQLGQSFEDRFVLLLSSPTQQADTQALAQALTTADRDTNQRWLARLDWRDTDLAAQDPRDDLGQYRYRLLTPALRQAIAADGGQSLVEPALRELFSPTGQPQPVTDPFGLLDHWLTFLDAGLAESTVRPRDGLLTLQDDERTYALLIGQLARSPYDLTAQQALMSTIAEFEREHPEVSLLRSGLVFHAAAGARQARQEITTIGLGALIGLVAVLCFVFRSPRVLGHMLLPLVGGVLFALPITLLLFGRLHLLTLAFGASLIGIAIDYALHVQCHRAVQGTAFRLRPLLPGLTLGLVSSLLAYLAQALTPMPGLRQMAVFAALGLLGAWLTVVLWLPRLTSPAHPFTDRLSRRLWQLTMPRGRLPPRLASLLAVLLVGLVAWQLEADNSLRLLNPSPASLLEQEQHVQRLMGSNTGNRYYLVTAPSEAEVLSRLAALGATLGRWQQDGASLRYTNLADSVPPPEVQQANLDRIHQLYGEPLTTLLERAELPPRLAEQARQTLHDVPVLDVSAWLSTSAGQGQARLWLGTIDTRDASEKEPRFAAMLPLTDVDASLVPRLERLAQTHEGVSYVDRVERLSGLLGQLRQQIVWWVAAAVAGLALLLAWRYRRWTWRVLAPPLGAILGVLGILAVAGIPLNVFSQLGLLLVLGIGLDAGIFSVEHARRAETWLAISLSTLTSLLAFGLLAFSATPALHYLGLSCLIGLALVWLLVPWVRPPDGPTSRNQDDTRH</sequence>
<feature type="transmembrane region" description="Helical" evidence="1">
    <location>
        <begin position="427"/>
        <end position="443"/>
    </location>
</feature>
<dbReference type="EMBL" id="SOEC01000001">
    <property type="protein sequence ID" value="TDX32829.1"/>
    <property type="molecule type" value="Genomic_DNA"/>
</dbReference>
<accession>A0A4R8G089</accession>
<dbReference type="PROSITE" id="PS51257">
    <property type="entry name" value="PROKAR_LIPOPROTEIN"/>
    <property type="match status" value="1"/>
</dbReference>
<dbReference type="SUPFAM" id="SSF82866">
    <property type="entry name" value="Multidrug efflux transporter AcrB transmembrane domain"/>
    <property type="match status" value="2"/>
</dbReference>
<dbReference type="PANTHER" id="PTHR33406:SF13">
    <property type="entry name" value="MEMBRANE PROTEIN YDFJ"/>
    <property type="match status" value="1"/>
</dbReference>
<dbReference type="GO" id="GO:0005886">
    <property type="term" value="C:plasma membrane"/>
    <property type="evidence" value="ECO:0007669"/>
    <property type="project" value="TreeGrafter"/>
</dbReference>
<feature type="transmembrane region" description="Helical" evidence="1">
    <location>
        <begin position="674"/>
        <end position="692"/>
    </location>
</feature>
<keyword evidence="1" id="KW-0472">Membrane</keyword>